<feature type="domain" description="EF-hand" evidence="9">
    <location>
        <begin position="457"/>
        <end position="492"/>
    </location>
</feature>
<evidence type="ECO:0000313" key="10">
    <source>
        <dbReference type="EMBL" id="EFN57977.1"/>
    </source>
</evidence>
<feature type="binding site" evidence="6">
    <location>
        <position position="151"/>
    </location>
    <ligand>
        <name>ATP</name>
        <dbReference type="ChEBI" id="CHEBI:30616"/>
    </ligand>
</feature>
<keyword evidence="5 6" id="KW-0067">ATP-binding</keyword>
<dbReference type="RefSeq" id="XP_005850079.1">
    <property type="nucleotide sequence ID" value="XM_005850017.1"/>
</dbReference>
<feature type="region of interest" description="Disordered" evidence="7">
    <location>
        <begin position="1"/>
        <end position="27"/>
    </location>
</feature>
<dbReference type="PROSITE" id="PS50011">
    <property type="entry name" value="PROTEIN_KINASE_DOM"/>
    <property type="match status" value="1"/>
</dbReference>
<dbReference type="InterPro" id="IPR008271">
    <property type="entry name" value="Ser/Thr_kinase_AS"/>
</dbReference>
<dbReference type="GO" id="GO:0005509">
    <property type="term" value="F:calcium ion binding"/>
    <property type="evidence" value="ECO:0007669"/>
    <property type="project" value="InterPro"/>
</dbReference>
<dbReference type="FunFam" id="1.10.510.10:FF:000571">
    <property type="entry name" value="Maternal embryonic leucine zipper kinase"/>
    <property type="match status" value="1"/>
</dbReference>
<reference evidence="10 11" key="1">
    <citation type="journal article" date="2010" name="Plant Cell">
        <title>The Chlorella variabilis NC64A genome reveals adaptation to photosymbiosis, coevolution with viruses, and cryptic sex.</title>
        <authorList>
            <person name="Blanc G."/>
            <person name="Duncan G."/>
            <person name="Agarkova I."/>
            <person name="Borodovsky M."/>
            <person name="Gurnon J."/>
            <person name="Kuo A."/>
            <person name="Lindquist E."/>
            <person name="Lucas S."/>
            <person name="Pangilinan J."/>
            <person name="Polle J."/>
            <person name="Salamov A."/>
            <person name="Terry A."/>
            <person name="Yamada T."/>
            <person name="Dunigan D.D."/>
            <person name="Grigoriev I.V."/>
            <person name="Claverie J.M."/>
            <person name="Van Etten J.L."/>
        </authorList>
    </citation>
    <scope>NUCLEOTIDE SEQUENCE [LARGE SCALE GENOMIC DNA]</scope>
    <source>
        <strain evidence="10 11">NC64A</strain>
    </source>
</reference>
<sequence>MAQQLASPRSPAFTAERPSDNALHGKPWHFGDPHSRYRFIRWVLGRVAAAAAACVPVPTCQAQHTTARFLAWKHRVFSRHAASRLHSATLSTGQSCVERALRVAPFPPQCPSVSCPPAGPSPACCRVLGTGHYGVTYLCSSLKTGQLVAIKALDKLHPEYERDTAIEEILILAAVSDHPNVVDMYEVWEDASYLFIVMEACMGGELFDMVIERKHFTEADAASITAAMLSVMQHCHSKGIIHRDLKPENFLLLREGELSAANLRAIDFGLSKFVEGDGICRSCVGSSYYVAPEVLKGAYSYEADAWSVGTITYILLSGFPPFWGSSDQVIFHRILTKPVDFDYQPWNQVSAAAKHFVGRLLDKDAASRMTVAQGLLHPWITQEAADVPLSTEIISRLQGFTHQNRVKCLLMTVAAHHLSDEEIGGLRKLFQQLDEEATGTISLVQLQEAMRHMGKEVGEAELRALLEALDIRHHGVIEYDEFLAACLEEQHLTETKLRAAFEFFDHGRNGAITETDVVQVGGWGWESVVRLGGGGDVCVP</sequence>
<dbReference type="KEGG" id="cvr:CHLNCDRAFT_20239"/>
<protein>
    <recommendedName>
        <fullName evidence="12">Protein kinase domain-containing protein</fullName>
    </recommendedName>
</protein>
<evidence type="ECO:0000256" key="7">
    <source>
        <dbReference type="SAM" id="MobiDB-lite"/>
    </source>
</evidence>
<evidence type="ECO:0000256" key="5">
    <source>
        <dbReference type="ARBA" id="ARBA00022840"/>
    </source>
</evidence>
<dbReference type="eggNOG" id="KOG0032">
    <property type="taxonomic scope" value="Eukaryota"/>
</dbReference>
<dbReference type="Pfam" id="PF00069">
    <property type="entry name" value="Pkinase"/>
    <property type="match status" value="1"/>
</dbReference>
<keyword evidence="4" id="KW-0418">Kinase</keyword>
<gene>
    <name evidence="10" type="ORF">CHLNCDRAFT_20239</name>
</gene>
<dbReference type="PANTHER" id="PTHR24349">
    <property type="entry name" value="SERINE/THREONINE-PROTEIN KINASE"/>
    <property type="match status" value="1"/>
</dbReference>
<feature type="domain" description="EF-hand" evidence="9">
    <location>
        <begin position="421"/>
        <end position="456"/>
    </location>
</feature>
<evidence type="ECO:0000259" key="8">
    <source>
        <dbReference type="PROSITE" id="PS50011"/>
    </source>
</evidence>
<dbReference type="PROSITE" id="PS00108">
    <property type="entry name" value="PROTEIN_KINASE_ST"/>
    <property type="match status" value="1"/>
</dbReference>
<dbReference type="SUPFAM" id="SSF47473">
    <property type="entry name" value="EF-hand"/>
    <property type="match status" value="1"/>
</dbReference>
<dbReference type="PROSITE" id="PS50222">
    <property type="entry name" value="EF_HAND_2"/>
    <property type="match status" value="2"/>
</dbReference>
<dbReference type="Pfam" id="PF13499">
    <property type="entry name" value="EF-hand_7"/>
    <property type="match status" value="1"/>
</dbReference>
<evidence type="ECO:0000256" key="6">
    <source>
        <dbReference type="PROSITE-ProRule" id="PRU10141"/>
    </source>
</evidence>
<dbReference type="InterPro" id="IPR050205">
    <property type="entry name" value="CDPK_Ser/Thr_kinases"/>
</dbReference>
<keyword evidence="1" id="KW-0723">Serine/threonine-protein kinase</keyword>
<dbReference type="InParanoid" id="E1Z7U2"/>
<dbReference type="Gene3D" id="1.10.510.10">
    <property type="entry name" value="Transferase(Phosphotransferase) domain 1"/>
    <property type="match status" value="1"/>
</dbReference>
<dbReference type="SMART" id="SM00220">
    <property type="entry name" value="S_TKc"/>
    <property type="match status" value="1"/>
</dbReference>
<dbReference type="InterPro" id="IPR002048">
    <property type="entry name" value="EF_hand_dom"/>
</dbReference>
<dbReference type="InterPro" id="IPR017441">
    <property type="entry name" value="Protein_kinase_ATP_BS"/>
</dbReference>
<evidence type="ECO:0000256" key="2">
    <source>
        <dbReference type="ARBA" id="ARBA00022679"/>
    </source>
</evidence>
<dbReference type="Gene3D" id="3.30.200.20">
    <property type="entry name" value="Phosphorylase Kinase, domain 1"/>
    <property type="match status" value="1"/>
</dbReference>
<dbReference type="InterPro" id="IPR011009">
    <property type="entry name" value="Kinase-like_dom_sf"/>
</dbReference>
<organism evidence="11">
    <name type="scientific">Chlorella variabilis</name>
    <name type="common">Green alga</name>
    <dbReference type="NCBI Taxonomy" id="554065"/>
    <lineage>
        <taxon>Eukaryota</taxon>
        <taxon>Viridiplantae</taxon>
        <taxon>Chlorophyta</taxon>
        <taxon>core chlorophytes</taxon>
        <taxon>Trebouxiophyceae</taxon>
        <taxon>Chlorellales</taxon>
        <taxon>Chlorellaceae</taxon>
        <taxon>Chlorella clade</taxon>
        <taxon>Chlorella</taxon>
    </lineage>
</organism>
<evidence type="ECO:0000313" key="11">
    <source>
        <dbReference type="Proteomes" id="UP000008141"/>
    </source>
</evidence>
<evidence type="ECO:0000256" key="3">
    <source>
        <dbReference type="ARBA" id="ARBA00022741"/>
    </source>
</evidence>
<dbReference type="PROSITE" id="PS00107">
    <property type="entry name" value="PROTEIN_KINASE_ATP"/>
    <property type="match status" value="1"/>
</dbReference>
<dbReference type="SUPFAM" id="SSF56112">
    <property type="entry name" value="Protein kinase-like (PK-like)"/>
    <property type="match status" value="1"/>
</dbReference>
<dbReference type="GeneID" id="17357662"/>
<keyword evidence="2" id="KW-0808">Transferase</keyword>
<evidence type="ECO:0000256" key="1">
    <source>
        <dbReference type="ARBA" id="ARBA00022527"/>
    </source>
</evidence>
<dbReference type="GO" id="GO:0004674">
    <property type="term" value="F:protein serine/threonine kinase activity"/>
    <property type="evidence" value="ECO:0007669"/>
    <property type="project" value="UniProtKB-KW"/>
</dbReference>
<dbReference type="CDD" id="cd05117">
    <property type="entry name" value="STKc_CAMK"/>
    <property type="match status" value="1"/>
</dbReference>
<dbReference type="Proteomes" id="UP000008141">
    <property type="component" value="Unassembled WGS sequence"/>
</dbReference>
<accession>E1Z7U2</accession>
<dbReference type="OMA" id="PEYERDT"/>
<dbReference type="GO" id="GO:0005524">
    <property type="term" value="F:ATP binding"/>
    <property type="evidence" value="ECO:0007669"/>
    <property type="project" value="UniProtKB-UniRule"/>
</dbReference>
<feature type="domain" description="Protein kinase" evidence="8">
    <location>
        <begin position="122"/>
        <end position="380"/>
    </location>
</feature>
<dbReference type="EMBL" id="GL433838">
    <property type="protein sequence ID" value="EFN57977.1"/>
    <property type="molecule type" value="Genomic_DNA"/>
</dbReference>
<dbReference type="OrthoDB" id="40902at2759"/>
<dbReference type="InterPro" id="IPR000719">
    <property type="entry name" value="Prot_kinase_dom"/>
</dbReference>
<dbReference type="InterPro" id="IPR011992">
    <property type="entry name" value="EF-hand-dom_pair"/>
</dbReference>
<keyword evidence="11" id="KW-1185">Reference proteome</keyword>
<evidence type="ECO:0000256" key="4">
    <source>
        <dbReference type="ARBA" id="ARBA00022777"/>
    </source>
</evidence>
<dbReference type="Gene3D" id="1.10.238.10">
    <property type="entry name" value="EF-hand"/>
    <property type="match status" value="2"/>
</dbReference>
<proteinExistence type="predicted"/>
<dbReference type="AlphaFoldDB" id="E1Z7U2"/>
<dbReference type="STRING" id="554065.E1Z7U2"/>
<evidence type="ECO:0000259" key="9">
    <source>
        <dbReference type="PROSITE" id="PS50222"/>
    </source>
</evidence>
<keyword evidence="3 6" id="KW-0547">Nucleotide-binding</keyword>
<name>E1Z7U2_CHLVA</name>
<evidence type="ECO:0008006" key="12">
    <source>
        <dbReference type="Google" id="ProtNLM"/>
    </source>
</evidence>